<name>A0ABV3JQY2_STRON</name>
<dbReference type="Proteomes" id="UP001552594">
    <property type="component" value="Unassembled WGS sequence"/>
</dbReference>
<protein>
    <submittedName>
        <fullName evidence="1">DUF2795 domain-containing protein</fullName>
    </submittedName>
</protein>
<keyword evidence="2" id="KW-1185">Reference proteome</keyword>
<organism evidence="1 2">
    <name type="scientific">Streptomyces orinoci</name>
    <name type="common">Streptoverticillium orinoci</name>
    <dbReference type="NCBI Taxonomy" id="67339"/>
    <lineage>
        <taxon>Bacteria</taxon>
        <taxon>Bacillati</taxon>
        <taxon>Actinomycetota</taxon>
        <taxon>Actinomycetes</taxon>
        <taxon>Kitasatosporales</taxon>
        <taxon>Streptomycetaceae</taxon>
        <taxon>Streptomyces</taxon>
    </lineage>
</organism>
<accession>A0ABV3JQY2</accession>
<proteinExistence type="predicted"/>
<comment type="caution">
    <text evidence="1">The sequence shown here is derived from an EMBL/GenBank/DDBJ whole genome shotgun (WGS) entry which is preliminary data.</text>
</comment>
<dbReference type="EMBL" id="JBFAUK010000002">
    <property type="protein sequence ID" value="MEV5505303.1"/>
    <property type="molecule type" value="Genomic_DNA"/>
</dbReference>
<evidence type="ECO:0000313" key="2">
    <source>
        <dbReference type="Proteomes" id="UP001552594"/>
    </source>
</evidence>
<gene>
    <name evidence="1" type="ORF">AB0L16_02340</name>
</gene>
<evidence type="ECO:0000313" key="1">
    <source>
        <dbReference type="EMBL" id="MEV5505303.1"/>
    </source>
</evidence>
<dbReference type="InterPro" id="IPR021527">
    <property type="entry name" value="DUF2795"/>
</dbReference>
<dbReference type="RefSeq" id="WP_109278493.1">
    <property type="nucleotide sequence ID" value="NZ_JBFAUK010000002.1"/>
</dbReference>
<sequence>MAGTNPIELQKALKNAHYPTDKQHLVEVARKNKASNDVVDKISDLKKDRFDSPADVQEAIFRSK</sequence>
<reference evidence="1 2" key="1">
    <citation type="submission" date="2024-06" db="EMBL/GenBank/DDBJ databases">
        <title>The Natural Products Discovery Center: Release of the First 8490 Sequenced Strains for Exploring Actinobacteria Biosynthetic Diversity.</title>
        <authorList>
            <person name="Kalkreuter E."/>
            <person name="Kautsar S.A."/>
            <person name="Yang D."/>
            <person name="Bader C.D."/>
            <person name="Teijaro C.N."/>
            <person name="Fluegel L."/>
            <person name="Davis C.M."/>
            <person name="Simpson J.R."/>
            <person name="Lauterbach L."/>
            <person name="Steele A.D."/>
            <person name="Gui C."/>
            <person name="Meng S."/>
            <person name="Li G."/>
            <person name="Viehrig K."/>
            <person name="Ye F."/>
            <person name="Su P."/>
            <person name="Kiefer A.F."/>
            <person name="Nichols A."/>
            <person name="Cepeda A.J."/>
            <person name="Yan W."/>
            <person name="Fan B."/>
            <person name="Jiang Y."/>
            <person name="Adhikari A."/>
            <person name="Zheng C.-J."/>
            <person name="Schuster L."/>
            <person name="Cowan T.M."/>
            <person name="Smanski M.J."/>
            <person name="Chevrette M.G."/>
            <person name="De Carvalho L.P.S."/>
            <person name="Shen B."/>
        </authorList>
    </citation>
    <scope>NUCLEOTIDE SEQUENCE [LARGE SCALE GENOMIC DNA]</scope>
    <source>
        <strain evidence="1 2">NPDC052347</strain>
    </source>
</reference>
<dbReference type="Pfam" id="PF11387">
    <property type="entry name" value="DUF2795"/>
    <property type="match status" value="1"/>
</dbReference>